<evidence type="ECO:0000256" key="2">
    <source>
        <dbReference type="HAMAP-Rule" id="MF_00984"/>
    </source>
</evidence>
<keyword evidence="1 2" id="KW-0238">DNA-binding</keyword>
<dbReference type="Gene3D" id="2.40.50.140">
    <property type="entry name" value="Nucleic acid-binding proteins"/>
    <property type="match status" value="1"/>
</dbReference>
<dbReference type="Pfam" id="PF00436">
    <property type="entry name" value="SSB"/>
    <property type="match status" value="1"/>
</dbReference>
<protein>
    <recommendedName>
        <fullName evidence="2 3">Single-stranded DNA-binding protein</fullName>
        <shortName evidence="2">SSB</shortName>
    </recommendedName>
</protein>
<dbReference type="SUPFAM" id="SSF50249">
    <property type="entry name" value="Nucleic acid-binding proteins"/>
    <property type="match status" value="1"/>
</dbReference>
<dbReference type="PIRSF" id="PIRSF002070">
    <property type="entry name" value="SSB"/>
    <property type="match status" value="1"/>
</dbReference>
<dbReference type="PROSITE" id="PS50935">
    <property type="entry name" value="SSB"/>
    <property type="match status" value="1"/>
</dbReference>
<comment type="caution">
    <text evidence="4">The sequence shown here is derived from an EMBL/GenBank/DDBJ whole genome shotgun (WGS) entry which is preliminary data.</text>
</comment>
<accession>A0ABW1LNW3</accession>
<evidence type="ECO:0000313" key="5">
    <source>
        <dbReference type="Proteomes" id="UP001596135"/>
    </source>
</evidence>
<evidence type="ECO:0000313" key="4">
    <source>
        <dbReference type="EMBL" id="MFC6044867.1"/>
    </source>
</evidence>
<sequence>MNTTLTFAGNLVDDVELRYTPTGKAVASFRVLVNRRVKDGEQWKDGEPTGFNCEIWGVPAENAAESYQRGNRVLVTGELITEAWDKDGEKQTRPVVRVEEIAASTTFATVTITRAERSAAAQD</sequence>
<comment type="subunit">
    <text evidence="2">Homotetramer.</text>
</comment>
<dbReference type="RefSeq" id="WP_379157037.1">
    <property type="nucleotide sequence ID" value="NZ_JBHSRJ010000006.1"/>
</dbReference>
<comment type="caution">
    <text evidence="2">Lacks conserved residue(s) required for the propagation of feature annotation.</text>
</comment>
<dbReference type="InterPro" id="IPR011344">
    <property type="entry name" value="ssDNA-bd"/>
</dbReference>
<dbReference type="EMBL" id="JBHSRJ010000006">
    <property type="protein sequence ID" value="MFC6044867.1"/>
    <property type="molecule type" value="Genomic_DNA"/>
</dbReference>
<dbReference type="PANTHER" id="PTHR10302">
    <property type="entry name" value="SINGLE-STRANDED DNA-BINDING PROTEIN"/>
    <property type="match status" value="1"/>
</dbReference>
<dbReference type="Proteomes" id="UP001596135">
    <property type="component" value="Unassembled WGS sequence"/>
</dbReference>
<dbReference type="CDD" id="cd04496">
    <property type="entry name" value="SSB_OBF"/>
    <property type="match status" value="1"/>
</dbReference>
<organism evidence="4 5">
    <name type="scientific">Nocardioides hankookensis</name>
    <dbReference type="NCBI Taxonomy" id="443157"/>
    <lineage>
        <taxon>Bacteria</taxon>
        <taxon>Bacillati</taxon>
        <taxon>Actinomycetota</taxon>
        <taxon>Actinomycetes</taxon>
        <taxon>Propionibacteriales</taxon>
        <taxon>Nocardioidaceae</taxon>
        <taxon>Nocardioides</taxon>
    </lineage>
</organism>
<gene>
    <name evidence="4" type="primary">ssb</name>
    <name evidence="4" type="ORF">ACFPYL_17385</name>
</gene>
<dbReference type="GO" id="GO:0003677">
    <property type="term" value="F:DNA binding"/>
    <property type="evidence" value="ECO:0007669"/>
    <property type="project" value="UniProtKB-KW"/>
</dbReference>
<dbReference type="NCBIfam" id="TIGR00621">
    <property type="entry name" value="ssb"/>
    <property type="match status" value="1"/>
</dbReference>
<dbReference type="InterPro" id="IPR012340">
    <property type="entry name" value="NA-bd_OB-fold"/>
</dbReference>
<reference evidence="5" key="1">
    <citation type="journal article" date="2019" name="Int. J. Syst. Evol. Microbiol.">
        <title>The Global Catalogue of Microorganisms (GCM) 10K type strain sequencing project: providing services to taxonomists for standard genome sequencing and annotation.</title>
        <authorList>
            <consortium name="The Broad Institute Genomics Platform"/>
            <consortium name="The Broad Institute Genome Sequencing Center for Infectious Disease"/>
            <person name="Wu L."/>
            <person name="Ma J."/>
        </authorList>
    </citation>
    <scope>NUCLEOTIDE SEQUENCE [LARGE SCALE GENOMIC DNA]</scope>
    <source>
        <strain evidence="5">CCUG 54522</strain>
    </source>
</reference>
<dbReference type="InterPro" id="IPR000424">
    <property type="entry name" value="Primosome_PriB/ssb"/>
</dbReference>
<dbReference type="PANTHER" id="PTHR10302:SF27">
    <property type="entry name" value="SINGLE-STRANDED DNA-BINDING PROTEIN"/>
    <property type="match status" value="1"/>
</dbReference>
<evidence type="ECO:0000256" key="1">
    <source>
        <dbReference type="ARBA" id="ARBA00023125"/>
    </source>
</evidence>
<name>A0ABW1LNW3_9ACTN</name>
<proteinExistence type="inferred from homology"/>
<keyword evidence="5" id="KW-1185">Reference proteome</keyword>
<evidence type="ECO:0000256" key="3">
    <source>
        <dbReference type="PIRNR" id="PIRNR002070"/>
    </source>
</evidence>
<dbReference type="HAMAP" id="MF_00984">
    <property type="entry name" value="SSB"/>
    <property type="match status" value="1"/>
</dbReference>